<dbReference type="PANTHER" id="PTHR22774">
    <property type="entry name" value="CHOREIN N-TERMINAL DOMAIN-CONTAINING PROTEIN"/>
    <property type="match status" value="1"/>
</dbReference>
<protein>
    <submittedName>
        <fullName evidence="2">UHRF1-binding protein 1-like</fullName>
    </submittedName>
</protein>
<name>A0A2G8LJL6_STIJA</name>
<sequence length="395" mass="44108">MDISGPAKDNKISQLLLQSTTPDWKPANLRATRLNLQEEGDVITFKQVEWSTVRIIVDAIDTKITGPGSTPIRLITNQGHVRIAIKKRISDCGLVASKLQVLLDDILLVLTDSQLKAVILHFRSLSPVIQKATAQSKARAAEKGQKTAERTGGWVIKVSPRHHKPDEPGEPYDTEYQYLQIVKKHDVVETSYHFLTKHVDLHLCDELNRKDTDTPGKRIEGGSMQVSMTGLSLDYYPYHSAAHFKQQYSAARREIDKLQKEVQTAPANVSLNRGSPSHVKPVSSKPVNTSSSSSKSKPAAEVKGHQQSSKSPSMTTTQQQSLAINQRKQVKLMSHCMIIRVQGYKFSSVATAAKMPRNDQEEVHCLLQSDKKTFCLPDDVPRYMSNIHHFISLMS</sequence>
<proteinExistence type="predicted"/>
<dbReference type="OrthoDB" id="43807at2759"/>
<accession>A0A2G8LJL6</accession>
<dbReference type="Proteomes" id="UP000230750">
    <property type="component" value="Unassembled WGS sequence"/>
</dbReference>
<feature type="region of interest" description="Disordered" evidence="1">
    <location>
        <begin position="266"/>
        <end position="322"/>
    </location>
</feature>
<keyword evidence="3" id="KW-1185">Reference proteome</keyword>
<reference evidence="2 3" key="1">
    <citation type="journal article" date="2017" name="PLoS Biol.">
        <title>The sea cucumber genome provides insights into morphological evolution and visceral regeneration.</title>
        <authorList>
            <person name="Zhang X."/>
            <person name="Sun L."/>
            <person name="Yuan J."/>
            <person name="Sun Y."/>
            <person name="Gao Y."/>
            <person name="Zhang L."/>
            <person name="Li S."/>
            <person name="Dai H."/>
            <person name="Hamel J.F."/>
            <person name="Liu C."/>
            <person name="Yu Y."/>
            <person name="Liu S."/>
            <person name="Lin W."/>
            <person name="Guo K."/>
            <person name="Jin S."/>
            <person name="Xu P."/>
            <person name="Storey K.B."/>
            <person name="Huan P."/>
            <person name="Zhang T."/>
            <person name="Zhou Y."/>
            <person name="Zhang J."/>
            <person name="Lin C."/>
            <person name="Li X."/>
            <person name="Xing L."/>
            <person name="Huo D."/>
            <person name="Sun M."/>
            <person name="Wang L."/>
            <person name="Mercier A."/>
            <person name="Li F."/>
            <person name="Yang H."/>
            <person name="Xiang J."/>
        </authorList>
    </citation>
    <scope>NUCLEOTIDE SEQUENCE [LARGE SCALE GENOMIC DNA]</scope>
    <source>
        <strain evidence="2">Shaxun</strain>
        <tissue evidence="2">Muscle</tissue>
    </source>
</reference>
<gene>
    <name evidence="2" type="ORF">BSL78_02625</name>
</gene>
<dbReference type="Pfam" id="PF24917">
    <property type="entry name" value="BLTP3A_B"/>
    <property type="match status" value="1"/>
</dbReference>
<comment type="caution">
    <text evidence="2">The sequence shown here is derived from an EMBL/GenBank/DDBJ whole genome shotgun (WGS) entry which is preliminary data.</text>
</comment>
<dbReference type="EMBL" id="MRZV01000056">
    <property type="protein sequence ID" value="PIK60444.1"/>
    <property type="molecule type" value="Genomic_DNA"/>
</dbReference>
<dbReference type="AlphaFoldDB" id="A0A2G8LJL6"/>
<dbReference type="PANTHER" id="PTHR22774:SF11">
    <property type="entry name" value="CHOREIN N-TERMINAL DOMAIN-CONTAINING PROTEIN"/>
    <property type="match status" value="1"/>
</dbReference>
<evidence type="ECO:0000256" key="1">
    <source>
        <dbReference type="SAM" id="MobiDB-lite"/>
    </source>
</evidence>
<organism evidence="2 3">
    <name type="scientific">Stichopus japonicus</name>
    <name type="common">Sea cucumber</name>
    <dbReference type="NCBI Taxonomy" id="307972"/>
    <lineage>
        <taxon>Eukaryota</taxon>
        <taxon>Metazoa</taxon>
        <taxon>Echinodermata</taxon>
        <taxon>Eleutherozoa</taxon>
        <taxon>Echinozoa</taxon>
        <taxon>Holothuroidea</taxon>
        <taxon>Aspidochirotacea</taxon>
        <taxon>Aspidochirotida</taxon>
        <taxon>Stichopodidae</taxon>
        <taxon>Apostichopus</taxon>
    </lineage>
</organism>
<evidence type="ECO:0000313" key="3">
    <source>
        <dbReference type="Proteomes" id="UP000230750"/>
    </source>
</evidence>
<feature type="compositionally biased region" description="Low complexity" evidence="1">
    <location>
        <begin position="275"/>
        <end position="297"/>
    </location>
</feature>
<dbReference type="InterPro" id="IPR026728">
    <property type="entry name" value="BLTP3A/B"/>
</dbReference>
<evidence type="ECO:0000313" key="2">
    <source>
        <dbReference type="EMBL" id="PIK60444.1"/>
    </source>
</evidence>
<feature type="compositionally biased region" description="Polar residues" evidence="1">
    <location>
        <begin position="305"/>
        <end position="322"/>
    </location>
</feature>